<dbReference type="Proteomes" id="UP000002318">
    <property type="component" value="Chromosome"/>
</dbReference>
<dbReference type="KEGG" id="ssm:Spirs_3433"/>
<comment type="similarity">
    <text evidence="6">Belongs to the methyl-accepting chemotaxis (MCP) protein family.</text>
</comment>
<evidence type="ECO:0000313" key="11">
    <source>
        <dbReference type="EMBL" id="ADK82522.1"/>
    </source>
</evidence>
<dbReference type="InterPro" id="IPR051310">
    <property type="entry name" value="MCP_chemotaxis"/>
</dbReference>
<evidence type="ECO:0000256" key="3">
    <source>
        <dbReference type="ARBA" id="ARBA00022723"/>
    </source>
</evidence>
<dbReference type="Pfam" id="PF02906">
    <property type="entry name" value="Fe_hyd_lg_C"/>
    <property type="match status" value="1"/>
</dbReference>
<dbReference type="Gene3D" id="3.30.70.20">
    <property type="match status" value="1"/>
</dbReference>
<keyword evidence="1" id="KW-0004">4Fe-4S</keyword>
<protein>
    <submittedName>
        <fullName evidence="11">Methyl-accepting chemotaxis sensory transducer</fullName>
    </submittedName>
</protein>
<feature type="domain" description="4Fe-4S ferredoxin-type" evidence="9">
    <location>
        <begin position="7"/>
        <end position="33"/>
    </location>
</feature>
<dbReference type="GO" id="GO:0051539">
    <property type="term" value="F:4 iron, 4 sulfur cluster binding"/>
    <property type="evidence" value="ECO:0007669"/>
    <property type="project" value="UniProtKB-KW"/>
</dbReference>
<keyword evidence="5" id="KW-0411">Iron-sulfur</keyword>
<evidence type="ECO:0000256" key="7">
    <source>
        <dbReference type="PROSITE-ProRule" id="PRU00284"/>
    </source>
</evidence>
<keyword evidence="12" id="KW-1185">Reference proteome</keyword>
<dbReference type="GO" id="GO:0006935">
    <property type="term" value="P:chemotaxis"/>
    <property type="evidence" value="ECO:0007669"/>
    <property type="project" value="UniProtKB-KW"/>
</dbReference>
<keyword evidence="4" id="KW-0408">Iron</keyword>
<name>E1R2G2_SEDSS</name>
<dbReference type="PROSITE" id="PS51379">
    <property type="entry name" value="4FE4S_FER_2"/>
    <property type="match status" value="2"/>
</dbReference>
<dbReference type="InterPro" id="IPR009016">
    <property type="entry name" value="Fe_hydrogenase"/>
</dbReference>
<dbReference type="HOGENOM" id="CLU_027268_0_0_12"/>
<proteinExistence type="inferred from homology"/>
<dbReference type="Pfam" id="PF00015">
    <property type="entry name" value="MCPsignal"/>
    <property type="match status" value="1"/>
</dbReference>
<evidence type="ECO:0000256" key="5">
    <source>
        <dbReference type="ARBA" id="ARBA00023014"/>
    </source>
</evidence>
<dbReference type="PROSITE" id="PS00198">
    <property type="entry name" value="4FE4S_FER_1"/>
    <property type="match status" value="1"/>
</dbReference>
<evidence type="ECO:0000259" key="9">
    <source>
        <dbReference type="PROSITE" id="PS51379"/>
    </source>
</evidence>
<feature type="domain" description="4Fe-4S" evidence="10">
    <location>
        <begin position="381"/>
        <end position="442"/>
    </location>
</feature>
<dbReference type="SMART" id="SM00283">
    <property type="entry name" value="MA"/>
    <property type="match status" value="1"/>
</dbReference>
<evidence type="ECO:0000256" key="2">
    <source>
        <dbReference type="ARBA" id="ARBA00022500"/>
    </source>
</evidence>
<dbReference type="RefSeq" id="WP_013255981.1">
    <property type="nucleotide sequence ID" value="NC_014364.1"/>
</dbReference>
<dbReference type="AlphaFoldDB" id="E1R2G2"/>
<keyword evidence="3" id="KW-0479">Metal-binding</keyword>
<dbReference type="Pfam" id="PF04060">
    <property type="entry name" value="FeS"/>
    <property type="match status" value="1"/>
</dbReference>
<reference evidence="11 12" key="1">
    <citation type="journal article" date="2010" name="Stand. Genomic Sci.">
        <title>Complete genome sequence of Spirochaeta smaragdinae type strain (SEBR 4228).</title>
        <authorList>
            <person name="Mavromatis K."/>
            <person name="Yasawong M."/>
            <person name="Chertkov O."/>
            <person name="Lapidus A."/>
            <person name="Lucas S."/>
            <person name="Nolan M."/>
            <person name="Del Rio T.G."/>
            <person name="Tice H."/>
            <person name="Cheng J.F."/>
            <person name="Pitluck S."/>
            <person name="Liolios K."/>
            <person name="Ivanova N."/>
            <person name="Tapia R."/>
            <person name="Han C."/>
            <person name="Bruce D."/>
            <person name="Goodwin L."/>
            <person name="Pati A."/>
            <person name="Chen A."/>
            <person name="Palaniappan K."/>
            <person name="Land M."/>
            <person name="Hauser L."/>
            <person name="Chang Y.J."/>
            <person name="Jeffries C.D."/>
            <person name="Detter J.C."/>
            <person name="Rohde M."/>
            <person name="Brambilla E."/>
            <person name="Spring S."/>
            <person name="Goker M."/>
            <person name="Sikorski J."/>
            <person name="Woyke T."/>
            <person name="Bristow J."/>
            <person name="Eisen J.A."/>
            <person name="Markowitz V."/>
            <person name="Hugenholtz P."/>
            <person name="Klenk H.P."/>
            <person name="Kyrpides N.C."/>
        </authorList>
    </citation>
    <scope>NUCLEOTIDE SEQUENCE [LARGE SCALE GENOMIC DNA]</scope>
    <source>
        <strain evidence="12">DSM 11293 / JCM 15392 / SEBR 4228</strain>
    </source>
</reference>
<evidence type="ECO:0000313" key="12">
    <source>
        <dbReference type="Proteomes" id="UP000002318"/>
    </source>
</evidence>
<evidence type="ECO:0000256" key="6">
    <source>
        <dbReference type="ARBA" id="ARBA00029447"/>
    </source>
</evidence>
<dbReference type="eggNOG" id="COG4624">
    <property type="taxonomic scope" value="Bacteria"/>
</dbReference>
<evidence type="ECO:0000256" key="4">
    <source>
        <dbReference type="ARBA" id="ARBA00023004"/>
    </source>
</evidence>
<dbReference type="SUPFAM" id="SSF53920">
    <property type="entry name" value="Fe-only hydrogenase"/>
    <property type="match status" value="1"/>
</dbReference>
<dbReference type="InterPro" id="IPR004089">
    <property type="entry name" value="MCPsignal_dom"/>
</dbReference>
<dbReference type="Gene3D" id="3.40.50.1780">
    <property type="match status" value="1"/>
</dbReference>
<dbReference type="PROSITE" id="PS50111">
    <property type="entry name" value="CHEMOTAXIS_TRANSDUC_2"/>
    <property type="match status" value="1"/>
</dbReference>
<evidence type="ECO:0000259" key="8">
    <source>
        <dbReference type="PROSITE" id="PS50111"/>
    </source>
</evidence>
<dbReference type="EMBL" id="CP002116">
    <property type="protein sequence ID" value="ADK82522.1"/>
    <property type="molecule type" value="Genomic_DNA"/>
</dbReference>
<dbReference type="InterPro" id="IPR017900">
    <property type="entry name" value="4Fe4S_Fe_S_CS"/>
</dbReference>
<dbReference type="eggNOG" id="COG1145">
    <property type="taxonomic scope" value="Bacteria"/>
</dbReference>
<keyword evidence="2" id="KW-0145">Chemotaxis</keyword>
<dbReference type="STRING" id="573413.Spirs_3433"/>
<dbReference type="GO" id="GO:0004888">
    <property type="term" value="F:transmembrane signaling receptor activity"/>
    <property type="evidence" value="ECO:0007669"/>
    <property type="project" value="InterPro"/>
</dbReference>
<organism evidence="11 12">
    <name type="scientific">Sediminispirochaeta smaragdinae (strain DSM 11293 / JCM 15392 / SEBR 4228)</name>
    <name type="common">Spirochaeta smaragdinae</name>
    <dbReference type="NCBI Taxonomy" id="573413"/>
    <lineage>
        <taxon>Bacteria</taxon>
        <taxon>Pseudomonadati</taxon>
        <taxon>Spirochaetota</taxon>
        <taxon>Spirochaetia</taxon>
        <taxon>Spirochaetales</taxon>
        <taxon>Spirochaetaceae</taxon>
        <taxon>Sediminispirochaeta</taxon>
    </lineage>
</organism>
<dbReference type="GO" id="GO:0046872">
    <property type="term" value="F:metal ion binding"/>
    <property type="evidence" value="ECO:0007669"/>
    <property type="project" value="UniProtKB-KW"/>
</dbReference>
<feature type="domain" description="Methyl-accepting transducer" evidence="8">
    <location>
        <begin position="450"/>
        <end position="672"/>
    </location>
</feature>
<dbReference type="PROSITE" id="PS51656">
    <property type="entry name" value="4FE4S"/>
    <property type="match status" value="1"/>
</dbReference>
<dbReference type="InterPro" id="IPR017896">
    <property type="entry name" value="4Fe4S_Fe-S-bd"/>
</dbReference>
<dbReference type="InterPro" id="IPR004108">
    <property type="entry name" value="Fe_hydrogenase_lsu_C"/>
</dbReference>
<dbReference type="PANTHER" id="PTHR43531">
    <property type="entry name" value="PROTEIN ICFG"/>
    <property type="match status" value="1"/>
</dbReference>
<feature type="domain" description="4Fe-4S ferredoxin-type" evidence="9">
    <location>
        <begin position="37"/>
        <end position="66"/>
    </location>
</feature>
<accession>E1R2G2</accession>
<dbReference type="Gene3D" id="1.10.287.950">
    <property type="entry name" value="Methyl-accepting chemotaxis protein"/>
    <property type="match status" value="1"/>
</dbReference>
<dbReference type="SUPFAM" id="SSF54862">
    <property type="entry name" value="4Fe-4S ferredoxins"/>
    <property type="match status" value="1"/>
</dbReference>
<evidence type="ECO:0000256" key="1">
    <source>
        <dbReference type="ARBA" id="ARBA00022485"/>
    </source>
</evidence>
<keyword evidence="7" id="KW-0807">Transducer</keyword>
<dbReference type="eggNOG" id="COG0840">
    <property type="taxonomic scope" value="Bacteria"/>
</dbReference>
<dbReference type="Pfam" id="PF13237">
    <property type="entry name" value="Fer4_10"/>
    <property type="match status" value="1"/>
</dbReference>
<dbReference type="Gene3D" id="1.10.15.40">
    <property type="entry name" value="Electron transport complex subunit B, putative Fe-S cluster"/>
    <property type="match status" value="1"/>
</dbReference>
<dbReference type="InterPro" id="IPR007202">
    <property type="entry name" value="4Fe-4S_dom"/>
</dbReference>
<dbReference type="SUPFAM" id="SSF58104">
    <property type="entry name" value="Methyl-accepting chemotaxis protein (MCP) signaling domain"/>
    <property type="match status" value="1"/>
</dbReference>
<evidence type="ECO:0000259" key="10">
    <source>
        <dbReference type="PROSITE" id="PS51656"/>
    </source>
</evidence>
<dbReference type="GO" id="GO:0005886">
    <property type="term" value="C:plasma membrane"/>
    <property type="evidence" value="ECO:0007669"/>
    <property type="project" value="TreeGrafter"/>
</dbReference>
<sequence>MKQSLAPVIQIDESKCVNCHACIAACPVKYCIDGSGSTVTIHHDLCIGCGKCIEACTHNARSVVDDTEAFFDALSRKEPMIAIVAPSVASSFPDSYLRLNGYLGSLGIEAFFDVSFGAELTVASYINHIKRDDPDLVIAQPCPAIVTYIEIYHPELIPYLAPAHSPMLHTIAMIREYRKEFADHNVAVLSPCIAKKREFAETKMGDYNVTFLMLKAYMKAKGITLSSYPEVDFTGPDAERAVMFSTPGGLMQTVERSSPELLSGIRKIEGVPGMYEYLAELKAVLDKGMQPRLVDCLNCDLGCNGGTGTGLSQAHADEIEYPIKKRRSEAIRKYGKGPLKPKVQAKKVDKIISQYWNEGLYRRKYRDLSNNFSLKTPNAEELEQIYKSMLKENEEDFLNCASCGYGTCEAMAFAIFNGLNKPENCHHYRQAIVTKQQNMMIDLARNLHEKIEKAEHLILNVKEITADVERKSEDQFKAIEESSSAVEQMIQSVHETSVLSGSKRESISSLKEFAQSSDEEMKETIEAIGSLSASVEGIGDFVDIIDQVASNTNLLSMNAAIEAAHAGESGKGFAVVAEEIRRLADMSGENALVIQQTLDKMLERINTTASVSQKTTQSMKQVIEGSEDMAESMLTIIHTMDEMSAAGSQIVTSLESLKSLSSEVQTVYHDVMTAVLGMSETVSAIGTLSRETMTVIHETEME</sequence>
<dbReference type="Gene3D" id="3.40.950.10">
    <property type="entry name" value="Fe-only Hydrogenase (Larger Subunit), Chain L, domain 3"/>
    <property type="match status" value="1"/>
</dbReference>
<dbReference type="PANTHER" id="PTHR43531:SF11">
    <property type="entry name" value="METHYL-ACCEPTING CHEMOTAXIS PROTEIN 3"/>
    <property type="match status" value="1"/>
</dbReference>
<gene>
    <name evidence="11" type="ordered locus">Spirs_3433</name>
</gene>
<dbReference type="GO" id="GO:0007165">
    <property type="term" value="P:signal transduction"/>
    <property type="evidence" value="ECO:0007669"/>
    <property type="project" value="UniProtKB-KW"/>
</dbReference>
<dbReference type="InterPro" id="IPR004090">
    <property type="entry name" value="Chemotax_Me-accpt_rcpt"/>
</dbReference>
<dbReference type="PRINTS" id="PR00260">
    <property type="entry name" value="CHEMTRNSDUCR"/>
</dbReference>